<proteinExistence type="predicted"/>
<sequence length="482" mass="55754">MENRRYQFIPSYIIRVYSTGWPYQELNSGPSFFVLEHPDASVCQQVSGASRPACPRALNQMKVLKEGDMERPFNMSSSKPSGSKTKRKIADEHRSFQEKWELEYFCSEVKDKIICLICNNAISVPKLYNIKCHYEQHKSKYDTYEGDFIKECLIKAAEIVCPGSVKTFQAISLSRNTVVKRVTDMARNLNEQIKEKSSCFEAFSIACDESLSYYTEVRWLSCSKVLKQFWDLKEKICQFLITKNQDITLFSDQVWLQGFSFMVDITKHLSDLNLKLQGKDQIITNMCDQVNAFKCKLVLWEKQLKNEDLMHFPTCNMYKSSLGETASYQKYAEKILSLRNEFETRFSDFKSLEGKFTLFSSIFSKNIESVPNHMQMGVIDIQCDSDLKAKFIEVGVSEFYKYLPARFENTRKLAYEIMSMFGSTYRCEKLFSLMKGNKSPIRSRSTDVHLGSVLKLITANKISPEVGKMAAEKRCQISGRKY</sequence>
<evidence type="ECO:0008006" key="3">
    <source>
        <dbReference type="Google" id="ProtNLM"/>
    </source>
</evidence>
<evidence type="ECO:0000313" key="2">
    <source>
        <dbReference type="Proteomes" id="UP001235939"/>
    </source>
</evidence>
<dbReference type="EMBL" id="CP092869">
    <property type="protein sequence ID" value="UYV70386.1"/>
    <property type="molecule type" value="Genomic_DNA"/>
</dbReference>
<dbReference type="Proteomes" id="UP001235939">
    <property type="component" value="Chromosome 07"/>
</dbReference>
<reference evidence="1 2" key="1">
    <citation type="submission" date="2022-01" db="EMBL/GenBank/DDBJ databases">
        <title>A chromosomal length assembly of Cordylochernes scorpioides.</title>
        <authorList>
            <person name="Zeh D."/>
            <person name="Zeh J."/>
        </authorList>
    </citation>
    <scope>NUCLEOTIDE SEQUENCE [LARGE SCALE GENOMIC DNA]</scope>
    <source>
        <strain evidence="1">IN4F17</strain>
        <tissue evidence="1">Whole Body</tissue>
    </source>
</reference>
<dbReference type="PANTHER" id="PTHR45913">
    <property type="entry name" value="EPM2A-INTERACTING PROTEIN 1"/>
    <property type="match status" value="1"/>
</dbReference>
<gene>
    <name evidence="1" type="ORF">LAZ67_7002812</name>
</gene>
<accession>A0ABY6KNF0</accession>
<dbReference type="PANTHER" id="PTHR45913:SF11">
    <property type="entry name" value="EPM2A-INTERACTING PROTEIN 1"/>
    <property type="match status" value="1"/>
</dbReference>
<evidence type="ECO:0000313" key="1">
    <source>
        <dbReference type="EMBL" id="UYV70386.1"/>
    </source>
</evidence>
<keyword evidence="2" id="KW-1185">Reference proteome</keyword>
<name>A0ABY6KNF0_9ARAC</name>
<protein>
    <recommendedName>
        <fullName evidence="3">General transcription factor II-I repeat domain-containing protein 2B</fullName>
    </recommendedName>
</protein>
<organism evidence="1 2">
    <name type="scientific">Cordylochernes scorpioides</name>
    <dbReference type="NCBI Taxonomy" id="51811"/>
    <lineage>
        <taxon>Eukaryota</taxon>
        <taxon>Metazoa</taxon>
        <taxon>Ecdysozoa</taxon>
        <taxon>Arthropoda</taxon>
        <taxon>Chelicerata</taxon>
        <taxon>Arachnida</taxon>
        <taxon>Pseudoscorpiones</taxon>
        <taxon>Cheliferoidea</taxon>
        <taxon>Chernetidae</taxon>
        <taxon>Cordylochernes</taxon>
    </lineage>
</organism>